<proteinExistence type="predicted"/>
<sequence length="66" mass="7543">MPGYWGIMMPCNWMSMVSSHMNCSDFEVANFDDDENTEIIIQSAEKLLIHDHNGDPEITLTLPEID</sequence>
<comment type="caution">
    <text evidence="1">The sequence shown here is derived from an EMBL/GenBank/DDBJ whole genome shotgun (WGS) entry which is preliminary data.</text>
</comment>
<evidence type="ECO:0000313" key="1">
    <source>
        <dbReference type="EMBL" id="GAG96028.1"/>
    </source>
</evidence>
<organism evidence="1">
    <name type="scientific">marine sediment metagenome</name>
    <dbReference type="NCBI Taxonomy" id="412755"/>
    <lineage>
        <taxon>unclassified sequences</taxon>
        <taxon>metagenomes</taxon>
        <taxon>ecological metagenomes</taxon>
    </lineage>
</organism>
<dbReference type="EMBL" id="BART01023728">
    <property type="protein sequence ID" value="GAG96028.1"/>
    <property type="molecule type" value="Genomic_DNA"/>
</dbReference>
<gene>
    <name evidence="1" type="ORF">S01H4_43079</name>
</gene>
<accession>X1CIH4</accession>
<protein>
    <submittedName>
        <fullName evidence="1">Uncharacterized protein</fullName>
    </submittedName>
</protein>
<dbReference type="AlphaFoldDB" id="X1CIH4"/>
<reference evidence="1" key="1">
    <citation type="journal article" date="2014" name="Front. Microbiol.">
        <title>High frequency of phylogenetically diverse reductive dehalogenase-homologous genes in deep subseafloor sedimentary metagenomes.</title>
        <authorList>
            <person name="Kawai M."/>
            <person name="Futagami T."/>
            <person name="Toyoda A."/>
            <person name="Takaki Y."/>
            <person name="Nishi S."/>
            <person name="Hori S."/>
            <person name="Arai W."/>
            <person name="Tsubouchi T."/>
            <person name="Morono Y."/>
            <person name="Uchiyama I."/>
            <person name="Ito T."/>
            <person name="Fujiyama A."/>
            <person name="Inagaki F."/>
            <person name="Takami H."/>
        </authorList>
    </citation>
    <scope>NUCLEOTIDE SEQUENCE</scope>
    <source>
        <strain evidence="1">Expedition CK06-06</strain>
    </source>
</reference>
<name>X1CIH4_9ZZZZ</name>